<evidence type="ECO:0000259" key="3">
    <source>
        <dbReference type="PROSITE" id="PS51087"/>
    </source>
</evidence>
<dbReference type="InterPro" id="IPR036767">
    <property type="entry name" value="ApaG_sf"/>
</dbReference>
<keyword evidence="5" id="KW-1185">Reference proteome</keyword>
<reference evidence="4" key="2">
    <citation type="submission" date="2023-01" db="EMBL/GenBank/DDBJ databases">
        <title>Draft genome sequence of Methylophaga thalassica strain NBRC 102424.</title>
        <authorList>
            <person name="Sun Q."/>
            <person name="Mori K."/>
        </authorList>
    </citation>
    <scope>NUCLEOTIDE SEQUENCE</scope>
    <source>
        <strain evidence="4">NBRC 102424</strain>
    </source>
</reference>
<dbReference type="HAMAP" id="MF_00791">
    <property type="entry name" value="ApaG"/>
    <property type="match status" value="1"/>
</dbReference>
<dbReference type="PANTHER" id="PTHR14289:SF16">
    <property type="entry name" value="POLYMERASE DELTA-INTERACTING PROTEIN 2"/>
    <property type="match status" value="1"/>
</dbReference>
<feature type="domain" description="ApaG" evidence="3">
    <location>
        <begin position="2"/>
        <end position="126"/>
    </location>
</feature>
<dbReference type="Pfam" id="PF04379">
    <property type="entry name" value="DUF525"/>
    <property type="match status" value="1"/>
</dbReference>
<evidence type="ECO:0000256" key="2">
    <source>
        <dbReference type="HAMAP-Rule" id="MF_00791"/>
    </source>
</evidence>
<accession>A0ABQ5TWF1</accession>
<evidence type="ECO:0000313" key="4">
    <source>
        <dbReference type="EMBL" id="GLP99900.1"/>
    </source>
</evidence>
<dbReference type="EMBL" id="BSND01000005">
    <property type="protein sequence ID" value="GLP99900.1"/>
    <property type="molecule type" value="Genomic_DNA"/>
</dbReference>
<organism evidence="4 5">
    <name type="scientific">Methylophaga thalassica</name>
    <dbReference type="NCBI Taxonomy" id="40223"/>
    <lineage>
        <taxon>Bacteria</taxon>
        <taxon>Pseudomonadati</taxon>
        <taxon>Pseudomonadota</taxon>
        <taxon>Gammaproteobacteria</taxon>
        <taxon>Thiotrichales</taxon>
        <taxon>Piscirickettsiaceae</taxon>
        <taxon>Methylophaga</taxon>
    </lineage>
</organism>
<sequence length="126" mass="14242">MNEQNNDILVDVETTYLDEESDPEKARYLFAYTITIKNHSQSSARLLSRYWKITGGDGHEQEVEGDGVVGLHPYLAPEQEFTYTSAAMLDTPVGMMQGHYKMMGDNGERFEVNIPAFTLAAPRKLH</sequence>
<dbReference type="InterPro" id="IPR023065">
    <property type="entry name" value="Uncharacterised_ApaG"/>
</dbReference>
<dbReference type="Gene3D" id="2.60.40.1470">
    <property type="entry name" value="ApaG domain"/>
    <property type="match status" value="1"/>
</dbReference>
<gene>
    <name evidence="2 4" type="primary">apaG</name>
    <name evidence="4" type="ORF">GCM10007891_17540</name>
</gene>
<dbReference type="PROSITE" id="PS51087">
    <property type="entry name" value="APAG"/>
    <property type="match status" value="1"/>
</dbReference>
<evidence type="ECO:0000313" key="5">
    <source>
        <dbReference type="Proteomes" id="UP001161423"/>
    </source>
</evidence>
<dbReference type="RefSeq" id="WP_007146665.1">
    <property type="nucleotide sequence ID" value="NZ_BSND01000005.1"/>
</dbReference>
<dbReference type="PANTHER" id="PTHR14289">
    <property type="entry name" value="F-BOX ONLY PROTEIN 3"/>
    <property type="match status" value="1"/>
</dbReference>
<evidence type="ECO:0000256" key="1">
    <source>
        <dbReference type="ARBA" id="ARBA00017693"/>
    </source>
</evidence>
<dbReference type="Proteomes" id="UP001161423">
    <property type="component" value="Unassembled WGS sequence"/>
</dbReference>
<dbReference type="InterPro" id="IPR007474">
    <property type="entry name" value="ApaG_domain"/>
</dbReference>
<comment type="caution">
    <text evidence="4">The sequence shown here is derived from an EMBL/GenBank/DDBJ whole genome shotgun (WGS) entry which is preliminary data.</text>
</comment>
<proteinExistence type="inferred from homology"/>
<reference evidence="4" key="1">
    <citation type="journal article" date="2014" name="Int. J. Syst. Evol. Microbiol.">
        <title>Complete genome of a new Firmicutes species belonging to the dominant human colonic microbiota ('Ruminococcus bicirculans') reveals two chromosomes and a selective capacity to utilize plant glucans.</title>
        <authorList>
            <consortium name="NISC Comparative Sequencing Program"/>
            <person name="Wegmann U."/>
            <person name="Louis P."/>
            <person name="Goesmann A."/>
            <person name="Henrissat B."/>
            <person name="Duncan S.H."/>
            <person name="Flint H.J."/>
        </authorList>
    </citation>
    <scope>NUCLEOTIDE SEQUENCE</scope>
    <source>
        <strain evidence="4">NBRC 102424</strain>
    </source>
</reference>
<name>A0ABQ5TWF1_9GAMM</name>
<protein>
    <recommendedName>
        <fullName evidence="1 2">Protein ApaG</fullName>
    </recommendedName>
</protein>
<dbReference type="NCBIfam" id="NF003967">
    <property type="entry name" value="PRK05461.1"/>
    <property type="match status" value="1"/>
</dbReference>
<dbReference type="SUPFAM" id="SSF110069">
    <property type="entry name" value="ApaG-like"/>
    <property type="match status" value="1"/>
</dbReference>